<dbReference type="SUPFAM" id="SSF51197">
    <property type="entry name" value="Clavaminate synthase-like"/>
    <property type="match status" value="1"/>
</dbReference>
<gene>
    <name evidence="2" type="ORF">A4R26_09530</name>
</gene>
<keyword evidence="3" id="KW-1185">Reference proteome</keyword>
<comment type="caution">
    <text evidence="2">The sequence shown here is derived from an EMBL/GenBank/DDBJ whole genome shotgun (WGS) entry which is preliminary data.</text>
</comment>
<name>A0A1V9EHW7_9BACT</name>
<dbReference type="STRING" id="550983.A4R26_09530"/>
<dbReference type="InterPro" id="IPR007803">
    <property type="entry name" value="Asp/Arg/Pro-Hydrxlase"/>
</dbReference>
<evidence type="ECO:0000313" key="3">
    <source>
        <dbReference type="Proteomes" id="UP000192276"/>
    </source>
</evidence>
<sequence length="232" mass="26186">MLNVPVAVKSIQKEIETLQSFWQPHLNRHDYEGGWDVVSFRSPGGGLNTLAEPVNNEAYMDTPLLDHCPAVRSLLKSLQCEKLSARLLNLQAGAIIKEHNDKELYFEKGEARLHFPLITNPFVEFFLDNDRLQMQEGSCWYINANLPHRLANKGSSNRIHLVVDCKVNDWLAELFSKDCIQKSELSNSEVFLRDKNAILQTIGNLRSMPGGTAAELADELERQLKAAENGID</sequence>
<reference evidence="3" key="1">
    <citation type="submission" date="2016-04" db="EMBL/GenBank/DDBJ databases">
        <authorList>
            <person name="Chen L."/>
            <person name="Zhuang W."/>
            <person name="Wang G."/>
        </authorList>
    </citation>
    <scope>NUCLEOTIDE SEQUENCE [LARGE SCALE GENOMIC DNA]</scope>
    <source>
        <strain evidence="3">208</strain>
    </source>
</reference>
<dbReference type="EMBL" id="LWBP01000254">
    <property type="protein sequence ID" value="OQP45726.1"/>
    <property type="molecule type" value="Genomic_DNA"/>
</dbReference>
<organism evidence="2 3">
    <name type="scientific">Niastella populi</name>
    <dbReference type="NCBI Taxonomy" id="550983"/>
    <lineage>
        <taxon>Bacteria</taxon>
        <taxon>Pseudomonadati</taxon>
        <taxon>Bacteroidota</taxon>
        <taxon>Chitinophagia</taxon>
        <taxon>Chitinophagales</taxon>
        <taxon>Chitinophagaceae</taxon>
        <taxon>Niastella</taxon>
    </lineage>
</organism>
<protein>
    <recommendedName>
        <fullName evidence="1">Aspartyl/asparaginy/proline hydroxylase domain-containing protein</fullName>
    </recommendedName>
</protein>
<evidence type="ECO:0000313" key="2">
    <source>
        <dbReference type="EMBL" id="OQP45726.1"/>
    </source>
</evidence>
<dbReference type="Proteomes" id="UP000192276">
    <property type="component" value="Unassembled WGS sequence"/>
</dbReference>
<accession>A0A1V9EHW7</accession>
<dbReference type="AlphaFoldDB" id="A0A1V9EHW7"/>
<evidence type="ECO:0000259" key="1">
    <source>
        <dbReference type="Pfam" id="PF05118"/>
    </source>
</evidence>
<dbReference type="InterPro" id="IPR027443">
    <property type="entry name" value="IPNS-like_sf"/>
</dbReference>
<feature type="domain" description="Aspartyl/asparaginy/proline hydroxylase" evidence="1">
    <location>
        <begin position="9"/>
        <end position="165"/>
    </location>
</feature>
<dbReference type="Gene3D" id="2.60.120.330">
    <property type="entry name" value="B-lactam Antibiotic, Isopenicillin N Synthase, Chain"/>
    <property type="match status" value="1"/>
</dbReference>
<dbReference type="Pfam" id="PF05118">
    <property type="entry name" value="Asp_Arg_Hydrox"/>
    <property type="match status" value="1"/>
</dbReference>
<proteinExistence type="predicted"/>